<proteinExistence type="predicted"/>
<comment type="caution">
    <text evidence="1">The sequence shown here is derived from an EMBL/GenBank/DDBJ whole genome shotgun (WGS) entry which is preliminary data.</text>
</comment>
<dbReference type="Proteomes" id="UP000828390">
    <property type="component" value="Unassembled WGS sequence"/>
</dbReference>
<name>A0A9D4QZD7_DREPO</name>
<evidence type="ECO:0000313" key="1">
    <source>
        <dbReference type="EMBL" id="KAH3848473.1"/>
    </source>
</evidence>
<organism evidence="1 2">
    <name type="scientific">Dreissena polymorpha</name>
    <name type="common">Zebra mussel</name>
    <name type="synonym">Mytilus polymorpha</name>
    <dbReference type="NCBI Taxonomy" id="45954"/>
    <lineage>
        <taxon>Eukaryota</taxon>
        <taxon>Metazoa</taxon>
        <taxon>Spiralia</taxon>
        <taxon>Lophotrochozoa</taxon>
        <taxon>Mollusca</taxon>
        <taxon>Bivalvia</taxon>
        <taxon>Autobranchia</taxon>
        <taxon>Heteroconchia</taxon>
        <taxon>Euheterodonta</taxon>
        <taxon>Imparidentia</taxon>
        <taxon>Neoheterodontei</taxon>
        <taxon>Myida</taxon>
        <taxon>Dreissenoidea</taxon>
        <taxon>Dreissenidae</taxon>
        <taxon>Dreissena</taxon>
    </lineage>
</organism>
<accession>A0A9D4QZD7</accession>
<gene>
    <name evidence="1" type="ORF">DPMN_090838</name>
</gene>
<sequence length="117" mass="13381">MATVRQYDGDNAIERWRHCDDTTATVRYDYRIVAPAISNLPKGPIPLRKQAHDSLRFIIFIESGRFVTVYDSDTTLVRLSNDESWGSVEVLRIGTRLHYDVKVSTATVLRTMQIGHD</sequence>
<reference evidence="1" key="1">
    <citation type="journal article" date="2019" name="bioRxiv">
        <title>The Genome of the Zebra Mussel, Dreissena polymorpha: A Resource for Invasive Species Research.</title>
        <authorList>
            <person name="McCartney M.A."/>
            <person name="Auch B."/>
            <person name="Kono T."/>
            <person name="Mallez S."/>
            <person name="Zhang Y."/>
            <person name="Obille A."/>
            <person name="Becker A."/>
            <person name="Abrahante J.E."/>
            <person name="Garbe J."/>
            <person name="Badalamenti J.P."/>
            <person name="Herman A."/>
            <person name="Mangelson H."/>
            <person name="Liachko I."/>
            <person name="Sullivan S."/>
            <person name="Sone E.D."/>
            <person name="Koren S."/>
            <person name="Silverstein K.A.T."/>
            <person name="Beckman K.B."/>
            <person name="Gohl D.M."/>
        </authorList>
    </citation>
    <scope>NUCLEOTIDE SEQUENCE</scope>
    <source>
        <strain evidence="1">Duluth1</strain>
        <tissue evidence="1">Whole animal</tissue>
    </source>
</reference>
<protein>
    <submittedName>
        <fullName evidence="1">Uncharacterized protein</fullName>
    </submittedName>
</protein>
<evidence type="ECO:0000313" key="2">
    <source>
        <dbReference type="Proteomes" id="UP000828390"/>
    </source>
</evidence>
<dbReference type="AlphaFoldDB" id="A0A9D4QZD7"/>
<reference evidence="1" key="2">
    <citation type="submission" date="2020-11" db="EMBL/GenBank/DDBJ databases">
        <authorList>
            <person name="McCartney M.A."/>
            <person name="Auch B."/>
            <person name="Kono T."/>
            <person name="Mallez S."/>
            <person name="Becker A."/>
            <person name="Gohl D.M."/>
            <person name="Silverstein K.A.T."/>
            <person name="Koren S."/>
            <person name="Bechman K.B."/>
            <person name="Herman A."/>
            <person name="Abrahante J.E."/>
            <person name="Garbe J."/>
        </authorList>
    </citation>
    <scope>NUCLEOTIDE SEQUENCE</scope>
    <source>
        <strain evidence="1">Duluth1</strain>
        <tissue evidence="1">Whole animal</tissue>
    </source>
</reference>
<keyword evidence="2" id="KW-1185">Reference proteome</keyword>
<dbReference type="EMBL" id="JAIWYP010000003">
    <property type="protein sequence ID" value="KAH3848473.1"/>
    <property type="molecule type" value="Genomic_DNA"/>
</dbReference>